<keyword evidence="3" id="KW-1185">Reference proteome</keyword>
<evidence type="ECO:0000313" key="2">
    <source>
        <dbReference type="EMBL" id="MPC65653.1"/>
    </source>
</evidence>
<organism evidence="2 3">
    <name type="scientific">Portunus trituberculatus</name>
    <name type="common">Swimming crab</name>
    <name type="synonym">Neptunus trituberculatus</name>
    <dbReference type="NCBI Taxonomy" id="210409"/>
    <lineage>
        <taxon>Eukaryota</taxon>
        <taxon>Metazoa</taxon>
        <taxon>Ecdysozoa</taxon>
        <taxon>Arthropoda</taxon>
        <taxon>Crustacea</taxon>
        <taxon>Multicrustacea</taxon>
        <taxon>Malacostraca</taxon>
        <taxon>Eumalacostraca</taxon>
        <taxon>Eucarida</taxon>
        <taxon>Decapoda</taxon>
        <taxon>Pleocyemata</taxon>
        <taxon>Brachyura</taxon>
        <taxon>Eubrachyura</taxon>
        <taxon>Portunoidea</taxon>
        <taxon>Portunidae</taxon>
        <taxon>Portuninae</taxon>
        <taxon>Portunus</taxon>
    </lineage>
</organism>
<accession>A0A5B7H6C3</accession>
<evidence type="ECO:0000313" key="3">
    <source>
        <dbReference type="Proteomes" id="UP000324222"/>
    </source>
</evidence>
<reference evidence="2 3" key="1">
    <citation type="submission" date="2019-05" db="EMBL/GenBank/DDBJ databases">
        <title>Another draft genome of Portunus trituberculatus and its Hox gene families provides insights of decapod evolution.</title>
        <authorList>
            <person name="Jeong J.-H."/>
            <person name="Song I."/>
            <person name="Kim S."/>
            <person name="Choi T."/>
            <person name="Kim D."/>
            <person name="Ryu S."/>
            <person name="Kim W."/>
        </authorList>
    </citation>
    <scope>NUCLEOTIDE SEQUENCE [LARGE SCALE GENOMIC DNA]</scope>
    <source>
        <tissue evidence="2">Muscle</tissue>
    </source>
</reference>
<sequence length="101" mass="11476">MHSHLRIFLVQYNTLMYQCLLTHLRLNVGYLTPSDVHSLHINLVSLKVPHKANFFLTYEKKSMSLTSCTSCPSNTSTAGMSQPRAATSVHRRMPDSALQNW</sequence>
<name>A0A5B7H6C3_PORTR</name>
<dbReference type="EMBL" id="VSRR010023653">
    <property type="protein sequence ID" value="MPC65653.1"/>
    <property type="molecule type" value="Genomic_DNA"/>
</dbReference>
<dbReference type="Proteomes" id="UP000324222">
    <property type="component" value="Unassembled WGS sequence"/>
</dbReference>
<evidence type="ECO:0000256" key="1">
    <source>
        <dbReference type="SAM" id="MobiDB-lite"/>
    </source>
</evidence>
<gene>
    <name evidence="2" type="ORF">E2C01_059791</name>
</gene>
<proteinExistence type="predicted"/>
<feature type="region of interest" description="Disordered" evidence="1">
    <location>
        <begin position="72"/>
        <end position="101"/>
    </location>
</feature>
<protein>
    <submittedName>
        <fullName evidence="2">Uncharacterized protein</fullName>
    </submittedName>
</protein>
<dbReference type="AlphaFoldDB" id="A0A5B7H6C3"/>
<comment type="caution">
    <text evidence="2">The sequence shown here is derived from an EMBL/GenBank/DDBJ whole genome shotgun (WGS) entry which is preliminary data.</text>
</comment>